<reference evidence="4 5" key="1">
    <citation type="submission" date="2021-01" db="EMBL/GenBank/DDBJ databases">
        <title>Whole genome shotgun sequence of Asanoa siamensis NBRC 107932.</title>
        <authorList>
            <person name="Komaki H."/>
            <person name="Tamura T."/>
        </authorList>
    </citation>
    <scope>NUCLEOTIDE SEQUENCE [LARGE SCALE GENOMIC DNA]</scope>
    <source>
        <strain evidence="4 5">NBRC 107932</strain>
    </source>
</reference>
<evidence type="ECO:0000313" key="5">
    <source>
        <dbReference type="Proteomes" id="UP000604117"/>
    </source>
</evidence>
<accession>A0ABQ4CZD7</accession>
<keyword evidence="2" id="KW-1133">Transmembrane helix</keyword>
<keyword evidence="2" id="KW-0812">Transmembrane</keyword>
<evidence type="ECO:0000256" key="2">
    <source>
        <dbReference type="SAM" id="Phobius"/>
    </source>
</evidence>
<dbReference type="RefSeq" id="WP_203717512.1">
    <property type="nucleotide sequence ID" value="NZ_BONE01000066.1"/>
</dbReference>
<keyword evidence="2" id="KW-0472">Membrane</keyword>
<comment type="caution">
    <text evidence="4">The sequence shown here is derived from an EMBL/GenBank/DDBJ whole genome shotgun (WGS) entry which is preliminary data.</text>
</comment>
<proteinExistence type="predicted"/>
<dbReference type="NCBIfam" id="TIGR01167">
    <property type="entry name" value="LPXTG_anchor"/>
    <property type="match status" value="1"/>
</dbReference>
<name>A0ABQ4CZD7_9ACTN</name>
<sequence>MNTRTLLRAGAAAALAIGFVVVAGPAGPAYAADGPDVAVTPKSLSIAEGVKRAKAKPFVVELDNLGNAVAADVVVKVELDNLDGGVGWKRPEGCEKAGRLAYTCAIGDILPGQDYEFGVPLFSIDAFRGSGGFFKVTATVAGDTNLANNVVEADITVKKKTYDFTVWAQDVYAGVVADGDEVGEETRTPVTPGDTAPFDSAIFNHGSKRVVGVTYTLKLPDHVEVASAPADCEAADVPGFALFCENADVVLKPGEVLLPAITVKVAADAPAGVIPGGVLHAQAITPDGDDAERAGDEARMATQSQKKEITEADEGDNDVQFVAVVGTAPSSPPASPNPDVPGGGGGGDGLPVTGTQTALIAGVGAAILAAGLVLVLVLRRRRTFTAE</sequence>
<dbReference type="EMBL" id="BONE01000066">
    <property type="protein sequence ID" value="GIF76646.1"/>
    <property type="molecule type" value="Genomic_DNA"/>
</dbReference>
<feature type="region of interest" description="Disordered" evidence="1">
    <location>
        <begin position="326"/>
        <end position="350"/>
    </location>
</feature>
<dbReference type="Proteomes" id="UP000604117">
    <property type="component" value="Unassembled WGS sequence"/>
</dbReference>
<feature type="transmembrane region" description="Helical" evidence="2">
    <location>
        <begin position="358"/>
        <end position="378"/>
    </location>
</feature>
<evidence type="ECO:0000313" key="4">
    <source>
        <dbReference type="EMBL" id="GIF76646.1"/>
    </source>
</evidence>
<gene>
    <name evidence="4" type="ORF">Asi02nite_61640</name>
</gene>
<evidence type="ECO:0008006" key="6">
    <source>
        <dbReference type="Google" id="ProtNLM"/>
    </source>
</evidence>
<evidence type="ECO:0000256" key="1">
    <source>
        <dbReference type="SAM" id="MobiDB-lite"/>
    </source>
</evidence>
<keyword evidence="3" id="KW-0732">Signal</keyword>
<feature type="signal peptide" evidence="3">
    <location>
        <begin position="1"/>
        <end position="31"/>
    </location>
</feature>
<feature type="chain" id="PRO_5046267428" description="LPXTG-motif cell wall-anchored protein" evidence="3">
    <location>
        <begin position="32"/>
        <end position="387"/>
    </location>
</feature>
<evidence type="ECO:0000256" key="3">
    <source>
        <dbReference type="SAM" id="SignalP"/>
    </source>
</evidence>
<feature type="compositionally biased region" description="Pro residues" evidence="1">
    <location>
        <begin position="330"/>
        <end position="339"/>
    </location>
</feature>
<organism evidence="4 5">
    <name type="scientific">Asanoa siamensis</name>
    <dbReference type="NCBI Taxonomy" id="926357"/>
    <lineage>
        <taxon>Bacteria</taxon>
        <taxon>Bacillati</taxon>
        <taxon>Actinomycetota</taxon>
        <taxon>Actinomycetes</taxon>
        <taxon>Micromonosporales</taxon>
        <taxon>Micromonosporaceae</taxon>
        <taxon>Asanoa</taxon>
    </lineage>
</organism>
<protein>
    <recommendedName>
        <fullName evidence="6">LPXTG-motif cell wall-anchored protein</fullName>
    </recommendedName>
</protein>
<keyword evidence="5" id="KW-1185">Reference proteome</keyword>